<name>A0AAV2JIG2_KNICA</name>
<organism evidence="1 2">
    <name type="scientific">Knipowitschia caucasica</name>
    <name type="common">Caucasian dwarf goby</name>
    <name type="synonym">Pomatoschistus caucasicus</name>
    <dbReference type="NCBI Taxonomy" id="637954"/>
    <lineage>
        <taxon>Eukaryota</taxon>
        <taxon>Metazoa</taxon>
        <taxon>Chordata</taxon>
        <taxon>Craniata</taxon>
        <taxon>Vertebrata</taxon>
        <taxon>Euteleostomi</taxon>
        <taxon>Actinopterygii</taxon>
        <taxon>Neopterygii</taxon>
        <taxon>Teleostei</taxon>
        <taxon>Neoteleostei</taxon>
        <taxon>Acanthomorphata</taxon>
        <taxon>Gobiaria</taxon>
        <taxon>Gobiiformes</taxon>
        <taxon>Gobioidei</taxon>
        <taxon>Gobiidae</taxon>
        <taxon>Gobiinae</taxon>
        <taxon>Knipowitschia</taxon>
    </lineage>
</organism>
<proteinExistence type="predicted"/>
<keyword evidence="2" id="KW-1185">Reference proteome</keyword>
<dbReference type="EMBL" id="OZ035834">
    <property type="protein sequence ID" value="CAL1576191.1"/>
    <property type="molecule type" value="Genomic_DNA"/>
</dbReference>
<evidence type="ECO:0000313" key="2">
    <source>
        <dbReference type="Proteomes" id="UP001497482"/>
    </source>
</evidence>
<accession>A0AAV2JIG2</accession>
<sequence>MEEVSPVAASPTGGGLTCGCTSHKRRSHLWLHLPQEEVSPVAAPPTGGGLTYGRTSHKRKCHLWQHLPQEEVSPVAAPPTEAGLTCGSTSHRKRRSHLWLHLPQEEISPVAASFTGGGLTCVRLYLPQRGGAVGEVRGDLVQQEVQDRVGGPDTGHSQTLGADALTAELQVEADHPREVQVLTTQCGPVSSMLTV</sequence>
<dbReference type="AlphaFoldDB" id="A0AAV2JIG2"/>
<evidence type="ECO:0000313" key="1">
    <source>
        <dbReference type="EMBL" id="CAL1576191.1"/>
    </source>
</evidence>
<dbReference type="Proteomes" id="UP001497482">
    <property type="component" value="Chromosome 12"/>
</dbReference>
<protein>
    <submittedName>
        <fullName evidence="1">Uncharacterized protein</fullName>
    </submittedName>
</protein>
<reference evidence="1 2" key="1">
    <citation type="submission" date="2024-04" db="EMBL/GenBank/DDBJ databases">
        <authorList>
            <person name="Waldvogel A.-M."/>
            <person name="Schoenle A."/>
        </authorList>
    </citation>
    <scope>NUCLEOTIDE SEQUENCE [LARGE SCALE GENOMIC DNA]</scope>
</reference>
<gene>
    <name evidence="1" type="ORF">KC01_LOCUS7641</name>
</gene>